<dbReference type="RefSeq" id="WP_279927706.1">
    <property type="nucleotide sequence ID" value="NZ_JARWBG010000010.1"/>
</dbReference>
<evidence type="ECO:0000313" key="1">
    <source>
        <dbReference type="EMBL" id="MDH2389363.1"/>
    </source>
</evidence>
<dbReference type="EMBL" id="JARWBG010000010">
    <property type="protein sequence ID" value="MDH2389363.1"/>
    <property type="molecule type" value="Genomic_DNA"/>
</dbReference>
<evidence type="ECO:0000313" key="2">
    <source>
        <dbReference type="Proteomes" id="UP001223144"/>
    </source>
</evidence>
<proteinExistence type="predicted"/>
<organism evidence="1 2">
    <name type="scientific">Streptomyces chengmaiensis</name>
    <dbReference type="NCBI Taxonomy" id="3040919"/>
    <lineage>
        <taxon>Bacteria</taxon>
        <taxon>Bacillati</taxon>
        <taxon>Actinomycetota</taxon>
        <taxon>Actinomycetes</taxon>
        <taxon>Kitasatosporales</taxon>
        <taxon>Streptomycetaceae</taxon>
        <taxon>Streptomyces</taxon>
    </lineage>
</organism>
<name>A0ABT6HKX9_9ACTN</name>
<dbReference type="InterPro" id="IPR011047">
    <property type="entry name" value="Quinoprotein_ADH-like_sf"/>
</dbReference>
<reference evidence="1 2" key="1">
    <citation type="submission" date="2023-04" db="EMBL/GenBank/DDBJ databases">
        <title>Streptomyces chengmaiensis sp. nov. isolated from the stem of mangrove plant in Hainan.</title>
        <authorList>
            <person name="Huang X."/>
            <person name="Zhou S."/>
            <person name="Chu X."/>
            <person name="Xie Y."/>
            <person name="Lin Y."/>
        </authorList>
    </citation>
    <scope>NUCLEOTIDE SEQUENCE [LARGE SCALE GENOMIC DNA]</scope>
    <source>
        <strain evidence="1 2">HNM0663</strain>
    </source>
</reference>
<dbReference type="Gene3D" id="2.130.10.10">
    <property type="entry name" value="YVTN repeat-like/Quinoprotein amine dehydrogenase"/>
    <property type="match status" value="1"/>
</dbReference>
<protein>
    <submittedName>
        <fullName evidence="1">Uncharacterized protein</fullName>
    </submittedName>
</protein>
<sequence>MTGAAGRGKSLLLAWLVGHGTQQGAVAERAVHAFVPLGGQSVHTTVWTLADQLGVSARTRGELVEALQVDQRRTVIVLADLHASADPEEHAALVLALLRLEHVRLVTEARTGALADRLPSEGHAAVLNVDEARWTDAARYEAWLAQRRAAGRNASEQVVTPRPGKGPDLDDPVAVCAADPWEVTTAYAVDTDEHGGLRTAWLRAGQSLCRDQEPAERALVLLTALGDGADPRFAPALTDMASSTPWMVGWSRVREDVLPPWPGPVLSSAKAVGQLNGQLILADHAGVLRAVDAGSGAPTGRLADPVPQVVSLAPLADGTLLALDSRGRLCTQQMPAVREGRGSGLQALLEELTPTKRLVQSLAALLSSTRGTSLASTGETTAVGDADGSLHLLTPGSDSATRTARLHQGPVNALAIAAPSRGSDGASEAIVYSGGADGTVRAWAPAVAPLAVPVATRSCPVVSVDAAYTETGLVLVMGWGDGLVEHRRLDVEEVRLFRPGPPVNAVTVTSRDEVLIGTHESLICLLPR</sequence>
<dbReference type="Proteomes" id="UP001223144">
    <property type="component" value="Unassembled WGS sequence"/>
</dbReference>
<dbReference type="InterPro" id="IPR015943">
    <property type="entry name" value="WD40/YVTN_repeat-like_dom_sf"/>
</dbReference>
<gene>
    <name evidence="1" type="ORF">QCN29_11275</name>
</gene>
<dbReference type="SUPFAM" id="SSF50998">
    <property type="entry name" value="Quinoprotein alcohol dehydrogenase-like"/>
    <property type="match status" value="1"/>
</dbReference>
<keyword evidence="2" id="KW-1185">Reference proteome</keyword>
<comment type="caution">
    <text evidence="1">The sequence shown here is derived from an EMBL/GenBank/DDBJ whole genome shotgun (WGS) entry which is preliminary data.</text>
</comment>
<accession>A0ABT6HKX9</accession>